<reference evidence="1 2" key="1">
    <citation type="submission" date="2016-10" db="EMBL/GenBank/DDBJ databases">
        <title>Genome sequence of the ascomycete fungus Penicillium subrubescens.</title>
        <authorList>
            <person name="De Vries R.P."/>
            <person name="Peng M."/>
            <person name="Dilokpimol A."/>
            <person name="Hilden K."/>
            <person name="Makela M.R."/>
            <person name="Grigoriev I."/>
            <person name="Riley R."/>
            <person name="Granchi Z."/>
        </authorList>
    </citation>
    <scope>NUCLEOTIDE SEQUENCE [LARGE SCALE GENOMIC DNA]</scope>
    <source>
        <strain evidence="1 2">CBS 132785</strain>
    </source>
</reference>
<accession>A0A1Q5UCQ5</accession>
<keyword evidence="2" id="KW-1185">Reference proteome</keyword>
<dbReference type="Proteomes" id="UP000186955">
    <property type="component" value="Unassembled WGS sequence"/>
</dbReference>
<evidence type="ECO:0000313" key="2">
    <source>
        <dbReference type="Proteomes" id="UP000186955"/>
    </source>
</evidence>
<sequence length="220" mass="24878">MQKEARGWDEDSKLLVSRLAHAAEKAFADRALLRNDNERLLAQNNEKRSRTSKLARKVGNAKVMGYEDIIEAQRTLKQKKPPRLKSIRPIPAGDANQRGLAAVMMYEGLKMKYKAETSKSTVHANGRKIPASFQARHRLKRVLSSVSVLVLNKINGLSDLIISNTFVCIILEEDLDILDPLEECCLRYSSPSTICSSIYFSPMLNEKQYHRRALLSCCDD</sequence>
<dbReference type="AlphaFoldDB" id="A0A1Q5UCQ5"/>
<organism evidence="1 2">
    <name type="scientific">Penicillium subrubescens</name>
    <dbReference type="NCBI Taxonomy" id="1316194"/>
    <lineage>
        <taxon>Eukaryota</taxon>
        <taxon>Fungi</taxon>
        <taxon>Dikarya</taxon>
        <taxon>Ascomycota</taxon>
        <taxon>Pezizomycotina</taxon>
        <taxon>Eurotiomycetes</taxon>
        <taxon>Eurotiomycetidae</taxon>
        <taxon>Eurotiales</taxon>
        <taxon>Aspergillaceae</taxon>
        <taxon>Penicillium</taxon>
    </lineage>
</organism>
<gene>
    <name evidence="1" type="ORF">PENSUB_4337</name>
</gene>
<protein>
    <submittedName>
        <fullName evidence="1">Uncharacterized protein</fullName>
    </submittedName>
</protein>
<proteinExistence type="predicted"/>
<name>A0A1Q5UCQ5_9EURO</name>
<evidence type="ECO:0000313" key="1">
    <source>
        <dbReference type="EMBL" id="OKP10252.1"/>
    </source>
</evidence>
<dbReference type="EMBL" id="MNBE01000375">
    <property type="protein sequence ID" value="OKP10252.1"/>
    <property type="molecule type" value="Genomic_DNA"/>
</dbReference>
<comment type="caution">
    <text evidence="1">The sequence shown here is derived from an EMBL/GenBank/DDBJ whole genome shotgun (WGS) entry which is preliminary data.</text>
</comment>